<comment type="caution">
    <text evidence="2">The sequence shown here is derived from an EMBL/GenBank/DDBJ whole genome shotgun (WGS) entry which is preliminary data.</text>
</comment>
<dbReference type="Proteomes" id="UP001608902">
    <property type="component" value="Unassembled WGS sequence"/>
</dbReference>
<dbReference type="InterPro" id="IPR038050">
    <property type="entry name" value="Neuro_actylchol_rec"/>
</dbReference>
<keyword evidence="1" id="KW-0812">Transmembrane</keyword>
<evidence type="ECO:0000256" key="1">
    <source>
        <dbReference type="SAM" id="Phobius"/>
    </source>
</evidence>
<name>A0ABD6EW68_9BILA</name>
<feature type="transmembrane region" description="Helical" evidence="1">
    <location>
        <begin position="89"/>
        <end position="108"/>
    </location>
</feature>
<reference evidence="2 3" key="1">
    <citation type="submission" date="2024-08" db="EMBL/GenBank/DDBJ databases">
        <title>Gnathostoma spinigerum genome.</title>
        <authorList>
            <person name="Gonzalez-Bertolin B."/>
            <person name="Monzon S."/>
            <person name="Zaballos A."/>
            <person name="Jimenez P."/>
            <person name="Dekumyoy P."/>
            <person name="Varona S."/>
            <person name="Cuesta I."/>
            <person name="Sumanam S."/>
            <person name="Adisakwattana P."/>
            <person name="Gasser R.B."/>
            <person name="Hernandez-Gonzalez A."/>
            <person name="Young N.D."/>
            <person name="Perteguer M.J."/>
        </authorList>
    </citation>
    <scope>NUCLEOTIDE SEQUENCE [LARGE SCALE GENOMIC DNA]</scope>
    <source>
        <strain evidence="2">AL3</strain>
        <tissue evidence="2">Liver</tissue>
    </source>
</reference>
<sequence>MNAVSSLPVYQDQLYHPFYSSDDVNSNLYYGSGMRPPVLLKENECQCPIPPQTPRPVSTIVVAEPSDICLSCCSIPISPSSLDRYSRSMFPLIFVIFNSVYWTYFMIISRKHSDEEELY</sequence>
<dbReference type="InterPro" id="IPR036719">
    <property type="entry name" value="Neuro-gated_channel_TM_sf"/>
</dbReference>
<dbReference type="SUPFAM" id="SSF90112">
    <property type="entry name" value="Neurotransmitter-gated ion-channel transmembrane pore"/>
    <property type="match status" value="1"/>
</dbReference>
<dbReference type="EMBL" id="JBGFUD010012959">
    <property type="protein sequence ID" value="MFH4983596.1"/>
    <property type="molecule type" value="Genomic_DNA"/>
</dbReference>
<evidence type="ECO:0000313" key="3">
    <source>
        <dbReference type="Proteomes" id="UP001608902"/>
    </source>
</evidence>
<dbReference type="Gene3D" id="1.20.58.390">
    <property type="entry name" value="Neurotransmitter-gated ion-channel transmembrane domain"/>
    <property type="match status" value="1"/>
</dbReference>
<keyword evidence="1" id="KW-1133">Transmembrane helix</keyword>
<protein>
    <submittedName>
        <fullName evidence="2">Uncharacterized protein</fullName>
    </submittedName>
</protein>
<accession>A0ABD6EW68</accession>
<keyword evidence="3" id="KW-1185">Reference proteome</keyword>
<evidence type="ECO:0000313" key="2">
    <source>
        <dbReference type="EMBL" id="MFH4983596.1"/>
    </source>
</evidence>
<keyword evidence="1" id="KW-0472">Membrane</keyword>
<gene>
    <name evidence="2" type="ORF">AB6A40_010305</name>
</gene>
<dbReference type="AlphaFoldDB" id="A0ABD6EW68"/>
<proteinExistence type="predicted"/>
<organism evidence="2 3">
    <name type="scientific">Gnathostoma spinigerum</name>
    <dbReference type="NCBI Taxonomy" id="75299"/>
    <lineage>
        <taxon>Eukaryota</taxon>
        <taxon>Metazoa</taxon>
        <taxon>Ecdysozoa</taxon>
        <taxon>Nematoda</taxon>
        <taxon>Chromadorea</taxon>
        <taxon>Rhabditida</taxon>
        <taxon>Spirurina</taxon>
        <taxon>Gnathostomatomorpha</taxon>
        <taxon>Gnathostomatoidea</taxon>
        <taxon>Gnathostomatidae</taxon>
        <taxon>Gnathostoma</taxon>
    </lineage>
</organism>